<sequence length="169" mass="19111">MGNLLVKAELFMTAYHHNRYTVGREVAHPGVANDFGAEDAKKYYTYYQWVCFVLFFQAIACYVPKVLWDVFEGGLVKTLSMRLKFGICHEEEKNSKKEVILDYLLTHVTVINLTCCSEEDFAGRAAKLLQEVSSVANETSAATHRSPGNFMERSRVMSVVVSLLQINSN</sequence>
<keyword evidence="11" id="KW-0407">Ion channel</keyword>
<dbReference type="GO" id="GO:0005886">
    <property type="term" value="C:plasma membrane"/>
    <property type="evidence" value="ECO:0007669"/>
    <property type="project" value="UniProtKB-SubCell"/>
</dbReference>
<dbReference type="GO" id="GO:0005921">
    <property type="term" value="C:gap junction"/>
    <property type="evidence" value="ECO:0007669"/>
    <property type="project" value="UniProtKB-SubCell"/>
</dbReference>
<evidence type="ECO:0000256" key="8">
    <source>
        <dbReference type="ARBA" id="ARBA00022989"/>
    </source>
</evidence>
<reference evidence="13" key="1">
    <citation type="journal article" date="2020" name="J Insects Food Feed">
        <title>The yellow mealworm (Tenebrio molitor) genome: a resource for the emerging insects as food and feed industry.</title>
        <authorList>
            <person name="Eriksson T."/>
            <person name="Andere A."/>
            <person name="Kelstrup H."/>
            <person name="Emery V."/>
            <person name="Picard C."/>
        </authorList>
    </citation>
    <scope>NUCLEOTIDE SEQUENCE</scope>
    <source>
        <strain evidence="13">Stoneville</strain>
        <tissue evidence="13">Whole head</tissue>
    </source>
</reference>
<evidence type="ECO:0000313" key="13">
    <source>
        <dbReference type="EMBL" id="KAH0819497.1"/>
    </source>
</evidence>
<keyword evidence="8 12" id="KW-1133">Transmembrane helix</keyword>
<evidence type="ECO:0000256" key="7">
    <source>
        <dbReference type="ARBA" id="ARBA00022949"/>
    </source>
</evidence>
<protein>
    <recommendedName>
        <fullName evidence="15">Innexin</fullName>
    </recommendedName>
</protein>
<comment type="caution">
    <text evidence="13">The sequence shown here is derived from an EMBL/GenBank/DDBJ whole genome shotgun (WGS) entry which is preliminary data.</text>
</comment>
<comment type="subcellular location">
    <subcellularLocation>
        <location evidence="1">Cell junction</location>
        <location evidence="1">Gap junction</location>
    </subcellularLocation>
    <subcellularLocation>
        <location evidence="2">Cell membrane</location>
        <topology evidence="2">Multi-pass membrane protein</topology>
    </subcellularLocation>
</comment>
<dbReference type="Proteomes" id="UP000719412">
    <property type="component" value="Unassembled WGS sequence"/>
</dbReference>
<evidence type="ECO:0000256" key="11">
    <source>
        <dbReference type="ARBA" id="ARBA00023303"/>
    </source>
</evidence>
<dbReference type="AlphaFoldDB" id="A0A8J6HRU7"/>
<evidence type="ECO:0000256" key="3">
    <source>
        <dbReference type="ARBA" id="ARBA00022448"/>
    </source>
</evidence>
<keyword evidence="3" id="KW-0813">Transport</keyword>
<dbReference type="InterPro" id="IPR000990">
    <property type="entry name" value="Innexin"/>
</dbReference>
<evidence type="ECO:0000313" key="14">
    <source>
        <dbReference type="Proteomes" id="UP000719412"/>
    </source>
</evidence>
<evidence type="ECO:0000256" key="2">
    <source>
        <dbReference type="ARBA" id="ARBA00004651"/>
    </source>
</evidence>
<keyword evidence="9" id="KW-0406">Ion transport</keyword>
<keyword evidence="4" id="KW-1003">Cell membrane</keyword>
<evidence type="ECO:0000256" key="9">
    <source>
        <dbReference type="ARBA" id="ARBA00023065"/>
    </source>
</evidence>
<gene>
    <name evidence="13" type="ORF">GEV33_003294</name>
</gene>
<evidence type="ECO:0000256" key="12">
    <source>
        <dbReference type="SAM" id="Phobius"/>
    </source>
</evidence>
<evidence type="ECO:0008006" key="15">
    <source>
        <dbReference type="Google" id="ProtNLM"/>
    </source>
</evidence>
<keyword evidence="5 12" id="KW-0812">Transmembrane</keyword>
<evidence type="ECO:0000256" key="4">
    <source>
        <dbReference type="ARBA" id="ARBA00022475"/>
    </source>
</evidence>
<dbReference type="Pfam" id="PF00876">
    <property type="entry name" value="Innexin"/>
    <property type="match status" value="1"/>
</dbReference>
<accession>A0A8J6HRU7</accession>
<evidence type="ECO:0000256" key="6">
    <source>
        <dbReference type="ARBA" id="ARBA00022868"/>
    </source>
</evidence>
<dbReference type="PANTHER" id="PTHR11893">
    <property type="entry name" value="INNEXIN"/>
    <property type="match status" value="1"/>
</dbReference>
<evidence type="ECO:0000256" key="10">
    <source>
        <dbReference type="ARBA" id="ARBA00023136"/>
    </source>
</evidence>
<name>A0A8J6HRU7_TENMO</name>
<keyword evidence="14" id="KW-1185">Reference proteome</keyword>
<dbReference type="PANTHER" id="PTHR11893:SF39">
    <property type="entry name" value="INNEXIN INX1"/>
    <property type="match status" value="1"/>
</dbReference>
<keyword evidence="7" id="KW-0965">Cell junction</keyword>
<reference evidence="13" key="2">
    <citation type="submission" date="2021-08" db="EMBL/GenBank/DDBJ databases">
        <authorList>
            <person name="Eriksson T."/>
        </authorList>
    </citation>
    <scope>NUCLEOTIDE SEQUENCE</scope>
    <source>
        <strain evidence="13">Stoneville</strain>
        <tissue evidence="13">Whole head</tissue>
    </source>
</reference>
<evidence type="ECO:0000256" key="1">
    <source>
        <dbReference type="ARBA" id="ARBA00004610"/>
    </source>
</evidence>
<dbReference type="GO" id="GO:0034220">
    <property type="term" value="P:monoatomic ion transmembrane transport"/>
    <property type="evidence" value="ECO:0007669"/>
    <property type="project" value="UniProtKB-KW"/>
</dbReference>
<keyword evidence="6" id="KW-0303">Gap junction</keyword>
<keyword evidence="10 12" id="KW-0472">Membrane</keyword>
<organism evidence="13 14">
    <name type="scientific">Tenebrio molitor</name>
    <name type="common">Yellow mealworm beetle</name>
    <dbReference type="NCBI Taxonomy" id="7067"/>
    <lineage>
        <taxon>Eukaryota</taxon>
        <taxon>Metazoa</taxon>
        <taxon>Ecdysozoa</taxon>
        <taxon>Arthropoda</taxon>
        <taxon>Hexapoda</taxon>
        <taxon>Insecta</taxon>
        <taxon>Pterygota</taxon>
        <taxon>Neoptera</taxon>
        <taxon>Endopterygota</taxon>
        <taxon>Coleoptera</taxon>
        <taxon>Polyphaga</taxon>
        <taxon>Cucujiformia</taxon>
        <taxon>Tenebrionidae</taxon>
        <taxon>Tenebrio</taxon>
    </lineage>
</organism>
<proteinExistence type="predicted"/>
<evidence type="ECO:0000256" key="5">
    <source>
        <dbReference type="ARBA" id="ARBA00022692"/>
    </source>
</evidence>
<feature type="transmembrane region" description="Helical" evidence="12">
    <location>
        <begin position="46"/>
        <end position="68"/>
    </location>
</feature>
<dbReference type="EMBL" id="JABDTM020014398">
    <property type="protein sequence ID" value="KAH0819497.1"/>
    <property type="molecule type" value="Genomic_DNA"/>
</dbReference>
<dbReference type="GO" id="GO:0005243">
    <property type="term" value="F:gap junction channel activity"/>
    <property type="evidence" value="ECO:0007669"/>
    <property type="project" value="TreeGrafter"/>
</dbReference>